<dbReference type="OrthoDB" id="5540871at2"/>
<proteinExistence type="predicted"/>
<gene>
    <name evidence="1" type="ORF">SAMN05444338_11459</name>
</gene>
<protein>
    <submittedName>
        <fullName evidence="1">Uncharacterized protein</fullName>
    </submittedName>
</protein>
<evidence type="ECO:0000313" key="1">
    <source>
        <dbReference type="EMBL" id="SDX74364.1"/>
    </source>
</evidence>
<name>A0A1H3E8W4_9FLAO</name>
<dbReference type="Proteomes" id="UP000198569">
    <property type="component" value="Unassembled WGS sequence"/>
</dbReference>
<accession>A0A1H3E8W4</accession>
<organism evidence="1 2">
    <name type="scientific">Flavobacterium degerlachei</name>
    <dbReference type="NCBI Taxonomy" id="229203"/>
    <lineage>
        <taxon>Bacteria</taxon>
        <taxon>Pseudomonadati</taxon>
        <taxon>Bacteroidota</taxon>
        <taxon>Flavobacteriia</taxon>
        <taxon>Flavobacteriales</taxon>
        <taxon>Flavobacteriaceae</taxon>
        <taxon>Flavobacterium</taxon>
    </lineage>
</organism>
<dbReference type="AlphaFoldDB" id="A0A1H3E8W4"/>
<reference evidence="2" key="1">
    <citation type="submission" date="2016-10" db="EMBL/GenBank/DDBJ databases">
        <authorList>
            <person name="Varghese N."/>
            <person name="Submissions S."/>
        </authorList>
    </citation>
    <scope>NUCLEOTIDE SEQUENCE [LARGE SCALE GENOMIC DNA]</scope>
    <source>
        <strain evidence="2">DSM 15718</strain>
    </source>
</reference>
<dbReference type="EMBL" id="FNMV01000014">
    <property type="protein sequence ID" value="SDX74364.1"/>
    <property type="molecule type" value="Genomic_DNA"/>
</dbReference>
<dbReference type="STRING" id="229203.SAMN05444338_11459"/>
<evidence type="ECO:0000313" key="2">
    <source>
        <dbReference type="Proteomes" id="UP000198569"/>
    </source>
</evidence>
<sequence>MIENIFEEIREICNHPWKRELLLQDKIIWNRLWASLDVIEDSQIAINDYTNLSEFSSNTNGYLYVYGILQALNLQQDALVNLNKALFEQDINFKEEYPELYNIRENRNNSIGHPTDRGKGKSFHHITRGSIKKEGFEMISLFPKSKGDTKFEEVNILSCIEIQNKLLNEILNNTMEKLKSEFDSHMNKFKEKKLIDIVPRTIDYHFSKLYEDCSDYFPLVKINFDMIFKIYNSIKQGIIDRYSSLAALPGIELNTKMLDYLFDRLNRDLIKDRIEDEMELQIFIDALKSHFDELKSMIIEIDEEFST</sequence>
<keyword evidence="2" id="KW-1185">Reference proteome</keyword>
<dbReference type="RefSeq" id="WP_091434313.1">
    <property type="nucleotide sequence ID" value="NZ_FNMV01000014.1"/>
</dbReference>